<dbReference type="EMBL" id="QWVS01000003">
    <property type="protein sequence ID" value="RID88669.1"/>
    <property type="molecule type" value="Genomic_DNA"/>
</dbReference>
<keyword evidence="7" id="KW-0472">Membrane</keyword>
<evidence type="ECO:0000256" key="6">
    <source>
        <dbReference type="ARBA" id="ARBA00022840"/>
    </source>
</evidence>
<proteinExistence type="inferred from homology"/>
<keyword evidence="4" id="KW-1003">Cell membrane</keyword>
<reference evidence="9 10" key="1">
    <citation type="submission" date="2018-08" db="EMBL/GenBank/DDBJ databases">
        <title>Bacillus jemisoniae sp. nov., Bacillus chryseoplanitiae sp. nov., Bacillus resnikiae sp. nov., and Bacillus frankliniae sp. nov., isolated from Viking spacecraft and associated surfaces.</title>
        <authorList>
            <person name="Seuylemezian A."/>
            <person name="Vaishampayan P."/>
        </authorList>
    </citation>
    <scope>NUCLEOTIDE SEQUENCE [LARGE SCALE GENOMIC DNA]</scope>
    <source>
        <strain evidence="9 10">MA001</strain>
    </source>
</reference>
<dbReference type="RefSeq" id="WP_119115657.1">
    <property type="nucleotide sequence ID" value="NZ_QWVS01000003.1"/>
</dbReference>
<dbReference type="InterPro" id="IPR003593">
    <property type="entry name" value="AAA+_ATPase"/>
</dbReference>
<dbReference type="InterPro" id="IPR003439">
    <property type="entry name" value="ABC_transporter-like_ATP-bd"/>
</dbReference>
<dbReference type="PANTHER" id="PTHR43297:SF2">
    <property type="entry name" value="DIPEPTIDE TRANSPORT ATP-BINDING PROTEIN DPPD"/>
    <property type="match status" value="1"/>
</dbReference>
<dbReference type="GO" id="GO:0005886">
    <property type="term" value="C:plasma membrane"/>
    <property type="evidence" value="ECO:0007669"/>
    <property type="project" value="UniProtKB-SubCell"/>
</dbReference>
<dbReference type="Pfam" id="PF08352">
    <property type="entry name" value="oligo_HPY"/>
    <property type="match status" value="1"/>
</dbReference>
<feature type="domain" description="ABC transporter" evidence="8">
    <location>
        <begin position="13"/>
        <end position="264"/>
    </location>
</feature>
<comment type="caution">
    <text evidence="9">The sequence shown here is derived from an EMBL/GenBank/DDBJ whole genome shotgun (WGS) entry which is preliminary data.</text>
</comment>
<dbReference type="GO" id="GO:0005524">
    <property type="term" value="F:ATP binding"/>
    <property type="evidence" value="ECO:0007669"/>
    <property type="project" value="UniProtKB-KW"/>
</dbReference>
<evidence type="ECO:0000256" key="2">
    <source>
        <dbReference type="ARBA" id="ARBA00005417"/>
    </source>
</evidence>
<keyword evidence="10" id="KW-1185">Reference proteome</keyword>
<sequence length="342" mass="37677">MNVQSALNTESLLKVEGLSTKIKTPEGVLTVLEDVNLTIEKGEIMAIVGESGSGKSMMINSILQLLPKTLLEAYSGNIEVEGENLFAIGEKKMQEIRGKKISLVAQNAMTSLDPSYRVGKQIVEIMLEKTGLTKEQAKEKALNLLEQMGIDDPKRIFQSYPHQLSGGLRQRVVIAMSLACDPDLIIADEPTSALDPTVQLQVLDLFQTINQQFGTAILMITHDFGVVARIAEKVAVMYAGQIVEKGETADVIFNPTHPYTQSLIKCIPNLDWVFDKGAGKKPLWQIKGEPPNLMNLSQGCRFFNRCHVAKDICQSTNPLLKTVKPYRNEHSVRCVLIGGGNE</sequence>
<comment type="similarity">
    <text evidence="2">Belongs to the ABC transporter superfamily.</text>
</comment>
<protein>
    <submittedName>
        <fullName evidence="9">ABC transporter ATP-binding protein</fullName>
    </submittedName>
</protein>
<evidence type="ECO:0000256" key="3">
    <source>
        <dbReference type="ARBA" id="ARBA00022448"/>
    </source>
</evidence>
<dbReference type="GO" id="GO:0015833">
    <property type="term" value="P:peptide transport"/>
    <property type="evidence" value="ECO:0007669"/>
    <property type="project" value="InterPro"/>
</dbReference>
<accession>A0A398BEB8</accession>
<gene>
    <name evidence="9" type="ORF">D1953_02845</name>
</gene>
<evidence type="ECO:0000256" key="1">
    <source>
        <dbReference type="ARBA" id="ARBA00004202"/>
    </source>
</evidence>
<name>A0A398BEB8_9BACI</name>
<evidence type="ECO:0000313" key="10">
    <source>
        <dbReference type="Proteomes" id="UP000266016"/>
    </source>
</evidence>
<evidence type="ECO:0000256" key="4">
    <source>
        <dbReference type="ARBA" id="ARBA00022475"/>
    </source>
</evidence>
<evidence type="ECO:0000256" key="7">
    <source>
        <dbReference type="ARBA" id="ARBA00023136"/>
    </source>
</evidence>
<dbReference type="NCBIfam" id="TIGR01727">
    <property type="entry name" value="oligo_HPY"/>
    <property type="match status" value="1"/>
</dbReference>
<comment type="subcellular location">
    <subcellularLocation>
        <location evidence="1">Cell membrane</location>
        <topology evidence="1">Peripheral membrane protein</topology>
    </subcellularLocation>
</comment>
<dbReference type="GO" id="GO:0016887">
    <property type="term" value="F:ATP hydrolysis activity"/>
    <property type="evidence" value="ECO:0007669"/>
    <property type="project" value="InterPro"/>
</dbReference>
<keyword evidence="5" id="KW-0547">Nucleotide-binding</keyword>
<dbReference type="InterPro" id="IPR050388">
    <property type="entry name" value="ABC_Ni/Peptide_Import"/>
</dbReference>
<dbReference type="PANTHER" id="PTHR43297">
    <property type="entry name" value="OLIGOPEPTIDE TRANSPORT ATP-BINDING PROTEIN APPD"/>
    <property type="match status" value="1"/>
</dbReference>
<dbReference type="FunFam" id="3.40.50.300:FF:000016">
    <property type="entry name" value="Oligopeptide ABC transporter ATP-binding component"/>
    <property type="match status" value="1"/>
</dbReference>
<evidence type="ECO:0000256" key="5">
    <source>
        <dbReference type="ARBA" id="ARBA00022741"/>
    </source>
</evidence>
<evidence type="ECO:0000313" key="9">
    <source>
        <dbReference type="EMBL" id="RID88669.1"/>
    </source>
</evidence>
<evidence type="ECO:0000259" key="8">
    <source>
        <dbReference type="PROSITE" id="PS50893"/>
    </source>
</evidence>
<dbReference type="PROSITE" id="PS50893">
    <property type="entry name" value="ABC_TRANSPORTER_2"/>
    <property type="match status" value="1"/>
</dbReference>
<keyword evidence="6 9" id="KW-0067">ATP-binding</keyword>
<dbReference type="InterPro" id="IPR013563">
    <property type="entry name" value="Oligopep_ABC_C"/>
</dbReference>
<dbReference type="SUPFAM" id="SSF52540">
    <property type="entry name" value="P-loop containing nucleoside triphosphate hydrolases"/>
    <property type="match status" value="1"/>
</dbReference>
<dbReference type="Proteomes" id="UP000266016">
    <property type="component" value="Unassembled WGS sequence"/>
</dbReference>
<dbReference type="AlphaFoldDB" id="A0A398BEB8"/>
<dbReference type="Pfam" id="PF00005">
    <property type="entry name" value="ABC_tran"/>
    <property type="match status" value="1"/>
</dbReference>
<organism evidence="9 10">
    <name type="scientific">Peribacillus asahii</name>
    <dbReference type="NCBI Taxonomy" id="228899"/>
    <lineage>
        <taxon>Bacteria</taxon>
        <taxon>Bacillati</taxon>
        <taxon>Bacillota</taxon>
        <taxon>Bacilli</taxon>
        <taxon>Bacillales</taxon>
        <taxon>Bacillaceae</taxon>
        <taxon>Peribacillus</taxon>
    </lineage>
</organism>
<dbReference type="InterPro" id="IPR027417">
    <property type="entry name" value="P-loop_NTPase"/>
</dbReference>
<keyword evidence="3" id="KW-0813">Transport</keyword>
<dbReference type="SMART" id="SM00382">
    <property type="entry name" value="AAA"/>
    <property type="match status" value="1"/>
</dbReference>
<dbReference type="Gene3D" id="3.40.50.300">
    <property type="entry name" value="P-loop containing nucleotide triphosphate hydrolases"/>
    <property type="match status" value="1"/>
</dbReference>
<dbReference type="CDD" id="cd03257">
    <property type="entry name" value="ABC_NikE_OppD_transporters"/>
    <property type="match status" value="1"/>
</dbReference>